<feature type="transmembrane region" description="Helical" evidence="5">
    <location>
        <begin position="158"/>
        <end position="178"/>
    </location>
</feature>
<dbReference type="InterPro" id="IPR008217">
    <property type="entry name" value="Ccc1_fam"/>
</dbReference>
<reference evidence="7" key="1">
    <citation type="journal article" date="2019" name="Int. J. Syst. Evol. Microbiol.">
        <title>The Global Catalogue of Microorganisms (GCM) 10K type strain sequencing project: providing services to taxonomists for standard genome sequencing and annotation.</title>
        <authorList>
            <consortium name="The Broad Institute Genomics Platform"/>
            <consortium name="The Broad Institute Genome Sequencing Center for Infectious Disease"/>
            <person name="Wu L."/>
            <person name="Ma J."/>
        </authorList>
    </citation>
    <scope>NUCLEOTIDE SEQUENCE [LARGE SCALE GENOMIC DNA]</scope>
    <source>
        <strain evidence="7">CGMCC 4.7645</strain>
    </source>
</reference>
<protein>
    <submittedName>
        <fullName evidence="6">VIT family protein</fullName>
    </submittedName>
</protein>
<evidence type="ECO:0000256" key="1">
    <source>
        <dbReference type="ARBA" id="ARBA00004127"/>
    </source>
</evidence>
<evidence type="ECO:0000256" key="3">
    <source>
        <dbReference type="ARBA" id="ARBA00022989"/>
    </source>
</evidence>
<dbReference type="PANTHER" id="PTHR31851">
    <property type="entry name" value="FE(2+)/MN(2+) TRANSPORTER PCL1"/>
    <property type="match status" value="1"/>
</dbReference>
<evidence type="ECO:0000256" key="5">
    <source>
        <dbReference type="SAM" id="Phobius"/>
    </source>
</evidence>
<comment type="subcellular location">
    <subcellularLocation>
        <location evidence="1">Endomembrane system</location>
        <topology evidence="1">Multi-pass membrane protein</topology>
    </subcellularLocation>
</comment>
<dbReference type="CDD" id="cd02432">
    <property type="entry name" value="Nodulin-21_like_1"/>
    <property type="match status" value="1"/>
</dbReference>
<feature type="transmembrane region" description="Helical" evidence="5">
    <location>
        <begin position="184"/>
        <end position="203"/>
    </location>
</feature>
<evidence type="ECO:0000313" key="6">
    <source>
        <dbReference type="EMBL" id="MFD2417602.1"/>
    </source>
</evidence>
<feature type="transmembrane region" description="Helical" evidence="5">
    <location>
        <begin position="26"/>
        <end position="51"/>
    </location>
</feature>
<dbReference type="Pfam" id="PF01988">
    <property type="entry name" value="VIT1"/>
    <property type="match status" value="1"/>
</dbReference>
<evidence type="ECO:0000256" key="4">
    <source>
        <dbReference type="ARBA" id="ARBA00023136"/>
    </source>
</evidence>
<evidence type="ECO:0000313" key="7">
    <source>
        <dbReference type="Proteomes" id="UP001597417"/>
    </source>
</evidence>
<keyword evidence="3 5" id="KW-1133">Transmembrane helix</keyword>
<proteinExistence type="predicted"/>
<organism evidence="6 7">
    <name type="scientific">Amycolatopsis pigmentata</name>
    <dbReference type="NCBI Taxonomy" id="450801"/>
    <lineage>
        <taxon>Bacteria</taxon>
        <taxon>Bacillati</taxon>
        <taxon>Actinomycetota</taxon>
        <taxon>Actinomycetes</taxon>
        <taxon>Pseudonocardiales</taxon>
        <taxon>Pseudonocardiaceae</taxon>
        <taxon>Amycolatopsis</taxon>
    </lineage>
</organism>
<dbReference type="Proteomes" id="UP001597417">
    <property type="component" value="Unassembled WGS sequence"/>
</dbReference>
<sequence length="242" mass="24925">MADPTDAVPKHSSEPHREGLGGRLNWLRAGVLGANDGIVSVAGLVVGVAGATIERTAILLAGIAGLVAGALSMAGGEYVSVSTQRDTERAMLKLEKHELKTMPEAEERELAGIYEAKGLSANLAAQVARELTERDAFQAHAEAELGIDPDELTSPYQAAGASFIAFAVGALLPVLAITLPPTTWRVWTCGLAVAAGLAITGYVSARLGNAGPGRAVLRNVAVGALTMLITYYAGHLFGATLG</sequence>
<evidence type="ECO:0000256" key="2">
    <source>
        <dbReference type="ARBA" id="ARBA00022692"/>
    </source>
</evidence>
<keyword evidence="2 5" id="KW-0812">Transmembrane</keyword>
<keyword evidence="4 5" id="KW-0472">Membrane</keyword>
<dbReference type="EMBL" id="JBHUKR010000007">
    <property type="protein sequence ID" value="MFD2417602.1"/>
    <property type="molecule type" value="Genomic_DNA"/>
</dbReference>
<keyword evidence="7" id="KW-1185">Reference proteome</keyword>
<feature type="transmembrane region" description="Helical" evidence="5">
    <location>
        <begin position="57"/>
        <end position="79"/>
    </location>
</feature>
<accession>A0ABW5FUU9</accession>
<gene>
    <name evidence="6" type="ORF">ACFSXZ_14830</name>
</gene>
<name>A0ABW5FUU9_9PSEU</name>
<comment type="caution">
    <text evidence="6">The sequence shown here is derived from an EMBL/GenBank/DDBJ whole genome shotgun (WGS) entry which is preliminary data.</text>
</comment>
<feature type="transmembrane region" description="Helical" evidence="5">
    <location>
        <begin position="215"/>
        <end position="234"/>
    </location>
</feature>
<dbReference type="RefSeq" id="WP_378265496.1">
    <property type="nucleotide sequence ID" value="NZ_JBHUKR010000007.1"/>
</dbReference>